<organism evidence="2 3">
    <name type="scientific">Plakobranchus ocellatus</name>
    <dbReference type="NCBI Taxonomy" id="259542"/>
    <lineage>
        <taxon>Eukaryota</taxon>
        <taxon>Metazoa</taxon>
        <taxon>Spiralia</taxon>
        <taxon>Lophotrochozoa</taxon>
        <taxon>Mollusca</taxon>
        <taxon>Gastropoda</taxon>
        <taxon>Heterobranchia</taxon>
        <taxon>Euthyneura</taxon>
        <taxon>Panpulmonata</taxon>
        <taxon>Sacoglossa</taxon>
        <taxon>Placobranchoidea</taxon>
        <taxon>Plakobranchidae</taxon>
        <taxon>Plakobranchus</taxon>
    </lineage>
</organism>
<protein>
    <submittedName>
        <fullName evidence="2">Uncharacterized protein</fullName>
    </submittedName>
</protein>
<evidence type="ECO:0000313" key="3">
    <source>
        <dbReference type="Proteomes" id="UP000735302"/>
    </source>
</evidence>
<reference evidence="2 3" key="1">
    <citation type="journal article" date="2021" name="Elife">
        <title>Chloroplast acquisition without the gene transfer in kleptoplastic sea slugs, Plakobranchus ocellatus.</title>
        <authorList>
            <person name="Maeda T."/>
            <person name="Takahashi S."/>
            <person name="Yoshida T."/>
            <person name="Shimamura S."/>
            <person name="Takaki Y."/>
            <person name="Nagai Y."/>
            <person name="Toyoda A."/>
            <person name="Suzuki Y."/>
            <person name="Arimoto A."/>
            <person name="Ishii H."/>
            <person name="Satoh N."/>
            <person name="Nishiyama T."/>
            <person name="Hasebe M."/>
            <person name="Maruyama T."/>
            <person name="Minagawa J."/>
            <person name="Obokata J."/>
            <person name="Shigenobu S."/>
        </authorList>
    </citation>
    <scope>NUCLEOTIDE SEQUENCE [LARGE SCALE GENOMIC DNA]</scope>
</reference>
<feature type="compositionally biased region" description="Basic and acidic residues" evidence="1">
    <location>
        <begin position="40"/>
        <end position="53"/>
    </location>
</feature>
<comment type="caution">
    <text evidence="2">The sequence shown here is derived from an EMBL/GenBank/DDBJ whole genome shotgun (WGS) entry which is preliminary data.</text>
</comment>
<proteinExistence type="predicted"/>
<evidence type="ECO:0000256" key="1">
    <source>
        <dbReference type="SAM" id="MobiDB-lite"/>
    </source>
</evidence>
<accession>A0AAV4DGI1</accession>
<dbReference type="AlphaFoldDB" id="A0AAV4DGI1"/>
<dbReference type="Proteomes" id="UP000735302">
    <property type="component" value="Unassembled WGS sequence"/>
</dbReference>
<sequence>MLLSPPSGEGRGSGAQNHDRRVPADLRADSQTTVPPTPPGRDRETESCKRRERERHSILYINEEGVCDAVASLAALKFAGILLFRIRVQSSLSTR</sequence>
<dbReference type="EMBL" id="BLXT01007857">
    <property type="protein sequence ID" value="GFO43100.1"/>
    <property type="molecule type" value="Genomic_DNA"/>
</dbReference>
<feature type="region of interest" description="Disordered" evidence="1">
    <location>
        <begin position="1"/>
        <end position="53"/>
    </location>
</feature>
<evidence type="ECO:0000313" key="2">
    <source>
        <dbReference type="EMBL" id="GFO43100.1"/>
    </source>
</evidence>
<keyword evidence="3" id="KW-1185">Reference proteome</keyword>
<feature type="compositionally biased region" description="Basic and acidic residues" evidence="1">
    <location>
        <begin position="17"/>
        <end position="28"/>
    </location>
</feature>
<gene>
    <name evidence="2" type="ORF">PoB_006960500</name>
</gene>
<name>A0AAV4DGI1_9GAST</name>